<dbReference type="RefSeq" id="WP_144246513.1">
    <property type="nucleotide sequence ID" value="NZ_VLPK01000001.1"/>
</dbReference>
<reference evidence="1 2" key="1">
    <citation type="submission" date="2019-07" db="EMBL/GenBank/DDBJ databases">
        <authorList>
            <person name="Huq M.A."/>
        </authorList>
    </citation>
    <scope>NUCLEOTIDE SEQUENCE [LARGE SCALE GENOMIC DNA]</scope>
    <source>
        <strain evidence="1 2">MAH-19</strain>
    </source>
</reference>
<dbReference type="Gene3D" id="2.30.30.110">
    <property type="match status" value="1"/>
</dbReference>
<gene>
    <name evidence="1" type="ORF">FO440_01795</name>
</gene>
<evidence type="ECO:0000313" key="2">
    <source>
        <dbReference type="Proteomes" id="UP000318733"/>
    </source>
</evidence>
<dbReference type="EMBL" id="VLPK01000001">
    <property type="protein sequence ID" value="TSJ42948.1"/>
    <property type="molecule type" value="Genomic_DNA"/>
</dbReference>
<evidence type="ECO:0000313" key="1">
    <source>
        <dbReference type="EMBL" id="TSJ42948.1"/>
    </source>
</evidence>
<dbReference type="AlphaFoldDB" id="A0A556MT15"/>
<dbReference type="GO" id="GO:0003677">
    <property type="term" value="F:DNA binding"/>
    <property type="evidence" value="ECO:0007669"/>
    <property type="project" value="InterPro"/>
</dbReference>
<accession>A0A556MT15</accession>
<proteinExistence type="predicted"/>
<dbReference type="Proteomes" id="UP000318733">
    <property type="component" value="Unassembled WGS sequence"/>
</dbReference>
<dbReference type="SUPFAM" id="SSF50118">
    <property type="entry name" value="Cell growth inhibitor/plasmid maintenance toxic component"/>
    <property type="match status" value="1"/>
</dbReference>
<dbReference type="OrthoDB" id="129822at2"/>
<name>A0A556MT15_9SPHI</name>
<dbReference type="InterPro" id="IPR003477">
    <property type="entry name" value="PemK-like"/>
</dbReference>
<dbReference type="InterPro" id="IPR011067">
    <property type="entry name" value="Plasmid_toxin/cell-grow_inhib"/>
</dbReference>
<protein>
    <submittedName>
        <fullName evidence="1">Type II toxin-antitoxin system PemK/MazF family toxin</fullName>
    </submittedName>
</protein>
<organism evidence="1 2">
    <name type="scientific">Mucilaginibacter corticis</name>
    <dbReference type="NCBI Taxonomy" id="2597670"/>
    <lineage>
        <taxon>Bacteria</taxon>
        <taxon>Pseudomonadati</taxon>
        <taxon>Bacteroidota</taxon>
        <taxon>Sphingobacteriia</taxon>
        <taxon>Sphingobacteriales</taxon>
        <taxon>Sphingobacteriaceae</taxon>
        <taxon>Mucilaginibacter</taxon>
    </lineage>
</organism>
<keyword evidence="2" id="KW-1185">Reference proteome</keyword>
<comment type="caution">
    <text evidence="1">The sequence shown here is derived from an EMBL/GenBank/DDBJ whole genome shotgun (WGS) entry which is preliminary data.</text>
</comment>
<dbReference type="Pfam" id="PF02452">
    <property type="entry name" value="PemK_toxin"/>
    <property type="match status" value="1"/>
</dbReference>
<sequence length="106" mass="11671">MAKGDIVLVTFPFTDLSATKLRPAVILAETNMDITASFITTQLQWREATDVLLNPSNTNGLKKSSLIRTGKICTLSLDLVQGLLGELTTIELEQLNQKLKTLLQLK</sequence>